<dbReference type="Proteomes" id="UP001386437">
    <property type="component" value="Unassembled WGS sequence"/>
</dbReference>
<proteinExistence type="predicted"/>
<dbReference type="PANTHER" id="PTHR44688">
    <property type="entry name" value="DNA-BINDING TRANSCRIPTIONAL ACTIVATOR DEVR_DOSR"/>
    <property type="match status" value="1"/>
</dbReference>
<dbReference type="SUPFAM" id="SSF46894">
    <property type="entry name" value="C-terminal effector domain of the bipartite response regulators"/>
    <property type="match status" value="1"/>
</dbReference>
<keyword evidence="6" id="KW-1185">Reference proteome</keyword>
<dbReference type="PRINTS" id="PR00038">
    <property type="entry name" value="HTHLUXR"/>
</dbReference>
<feature type="domain" description="HTH luxR-type" evidence="4">
    <location>
        <begin position="17"/>
        <end position="82"/>
    </location>
</feature>
<dbReference type="PROSITE" id="PS50043">
    <property type="entry name" value="HTH_LUXR_2"/>
    <property type="match status" value="1"/>
</dbReference>
<reference evidence="5 6" key="1">
    <citation type="journal article" date="2022" name="Arch. Microbiol.">
        <title>Paraburkholderia bengalensis sp. nov. isolated from roots of Oryza sativa, IR64.</title>
        <authorList>
            <person name="Nag P."/>
            <person name="Mondal N."/>
            <person name="Sarkar J."/>
            <person name="Das S."/>
        </authorList>
    </citation>
    <scope>NUCLEOTIDE SEQUENCE [LARGE SCALE GENOMIC DNA]</scope>
    <source>
        <strain evidence="5 6">IR64_4_BI</strain>
    </source>
</reference>
<accession>A0ABU8J783</accession>
<keyword evidence="3" id="KW-0804">Transcription</keyword>
<dbReference type="CDD" id="cd06170">
    <property type="entry name" value="LuxR_C_like"/>
    <property type="match status" value="1"/>
</dbReference>
<evidence type="ECO:0000259" key="4">
    <source>
        <dbReference type="PROSITE" id="PS50043"/>
    </source>
</evidence>
<dbReference type="PANTHER" id="PTHR44688:SF16">
    <property type="entry name" value="DNA-BINDING TRANSCRIPTIONAL ACTIVATOR DEVR_DOSR"/>
    <property type="match status" value="1"/>
</dbReference>
<gene>
    <name evidence="5" type="ORF">H3V53_42645</name>
</gene>
<keyword evidence="1" id="KW-0805">Transcription regulation</keyword>
<dbReference type="SMART" id="SM00421">
    <property type="entry name" value="HTH_LUXR"/>
    <property type="match status" value="1"/>
</dbReference>
<organism evidence="5 6">
    <name type="scientific">Paraburkholderia bengalensis</name>
    <dbReference type="NCBI Taxonomy" id="2747562"/>
    <lineage>
        <taxon>Bacteria</taxon>
        <taxon>Pseudomonadati</taxon>
        <taxon>Pseudomonadota</taxon>
        <taxon>Betaproteobacteria</taxon>
        <taxon>Burkholderiales</taxon>
        <taxon>Burkholderiaceae</taxon>
        <taxon>Paraburkholderia</taxon>
    </lineage>
</organism>
<keyword evidence="2" id="KW-0238">DNA-binding</keyword>
<protein>
    <submittedName>
        <fullName evidence="5">Response regulator transcription factor</fullName>
    </submittedName>
</protein>
<dbReference type="InterPro" id="IPR000792">
    <property type="entry name" value="Tscrpt_reg_LuxR_C"/>
</dbReference>
<feature type="non-terminal residue" evidence="5">
    <location>
        <position position="1"/>
    </location>
</feature>
<evidence type="ECO:0000256" key="3">
    <source>
        <dbReference type="ARBA" id="ARBA00023163"/>
    </source>
</evidence>
<dbReference type="Pfam" id="PF00196">
    <property type="entry name" value="GerE"/>
    <property type="match status" value="1"/>
</dbReference>
<dbReference type="InterPro" id="IPR036388">
    <property type="entry name" value="WH-like_DNA-bd_sf"/>
</dbReference>
<dbReference type="RefSeq" id="WP_336603042.1">
    <property type="nucleotide sequence ID" value="NZ_JACFYJ010000274.1"/>
</dbReference>
<evidence type="ECO:0000256" key="2">
    <source>
        <dbReference type="ARBA" id="ARBA00023125"/>
    </source>
</evidence>
<dbReference type="EMBL" id="JACFYJ010000274">
    <property type="protein sequence ID" value="MEI6003525.1"/>
    <property type="molecule type" value="Genomic_DNA"/>
</dbReference>
<evidence type="ECO:0000313" key="6">
    <source>
        <dbReference type="Proteomes" id="UP001386437"/>
    </source>
</evidence>
<dbReference type="InterPro" id="IPR016032">
    <property type="entry name" value="Sig_transdc_resp-reg_C-effctor"/>
</dbReference>
<dbReference type="Gene3D" id="1.10.10.10">
    <property type="entry name" value="Winged helix-like DNA-binding domain superfamily/Winged helix DNA-binding domain"/>
    <property type="match status" value="1"/>
</dbReference>
<name>A0ABU8J783_9BURK</name>
<evidence type="ECO:0000256" key="1">
    <source>
        <dbReference type="ARBA" id="ARBA00023015"/>
    </source>
</evidence>
<sequence length="90" mass="10350">SLSMAERFAQNLNEPAEAMPHQRLSEREFDVFRRIVEGQSITDIAHELCLSVKTVSTHKTHVIEKMQAGNESALIRYAIRHKLFDDELDV</sequence>
<evidence type="ECO:0000313" key="5">
    <source>
        <dbReference type="EMBL" id="MEI6003525.1"/>
    </source>
</evidence>
<comment type="caution">
    <text evidence="5">The sequence shown here is derived from an EMBL/GenBank/DDBJ whole genome shotgun (WGS) entry which is preliminary data.</text>
</comment>